<dbReference type="GO" id="GO:0006284">
    <property type="term" value="P:base-excision repair"/>
    <property type="evidence" value="ECO:0007669"/>
    <property type="project" value="TreeGrafter"/>
</dbReference>
<dbReference type="PROSITE" id="PS00726">
    <property type="entry name" value="AP_NUCLEASE_F1_1"/>
    <property type="match status" value="1"/>
</dbReference>
<feature type="binding site" evidence="5">
    <location>
        <position position="164"/>
    </location>
    <ligand>
        <name>Mg(2+)</name>
        <dbReference type="ChEBI" id="CHEBI:18420"/>
        <label>1</label>
    </ligand>
</feature>
<feature type="site" description="Important for catalytic activity" evidence="6">
    <location>
        <position position="356"/>
    </location>
</feature>
<dbReference type="GO" id="GO:0003906">
    <property type="term" value="F:DNA-(apurinic or apyrimidinic site) endonuclease activity"/>
    <property type="evidence" value="ECO:0007669"/>
    <property type="project" value="TreeGrafter"/>
</dbReference>
<keyword evidence="5" id="KW-0464">Manganese</keyword>
<dbReference type="PANTHER" id="PTHR22748:SF4">
    <property type="entry name" value="DNA-(APURINIC OR APYRIMIDINIC SITE) ENDONUCLEASE 2"/>
    <property type="match status" value="1"/>
</dbReference>
<evidence type="ECO:0000256" key="5">
    <source>
        <dbReference type="PIRSR" id="PIRSR604808-2"/>
    </source>
</evidence>
<dbReference type="PANTHER" id="PTHR22748">
    <property type="entry name" value="AP ENDONUCLEASE"/>
    <property type="match status" value="1"/>
</dbReference>
<feature type="domain" description="Endonuclease/exonuclease/phosphatase" evidence="7">
    <location>
        <begin position="4"/>
        <end position="172"/>
    </location>
</feature>
<dbReference type="EMBL" id="HBHK01001230">
    <property type="protein sequence ID" value="CAD9663608.1"/>
    <property type="molecule type" value="Transcribed_RNA"/>
</dbReference>
<dbReference type="InterPro" id="IPR005135">
    <property type="entry name" value="Endo/exonuclease/phosphatase"/>
</dbReference>
<dbReference type="GO" id="GO:0046872">
    <property type="term" value="F:metal ion binding"/>
    <property type="evidence" value="ECO:0007669"/>
    <property type="project" value="UniProtKB-KW"/>
</dbReference>
<feature type="binding site" evidence="5">
    <location>
        <position position="7"/>
    </location>
    <ligand>
        <name>Mg(2+)</name>
        <dbReference type="ChEBI" id="CHEBI:18420"/>
        <label>1</label>
    </ligand>
</feature>
<comment type="similarity">
    <text evidence="1">Belongs to the DNA repair enzymes AP/ExoA family.</text>
</comment>
<evidence type="ECO:0000256" key="4">
    <source>
        <dbReference type="ARBA" id="ARBA00022842"/>
    </source>
</evidence>
<dbReference type="GO" id="GO:0003677">
    <property type="term" value="F:DNA binding"/>
    <property type="evidence" value="ECO:0007669"/>
    <property type="project" value="InterPro"/>
</dbReference>
<evidence type="ECO:0000256" key="2">
    <source>
        <dbReference type="ARBA" id="ARBA00022723"/>
    </source>
</evidence>
<comment type="cofactor">
    <cofactor evidence="5">
        <name>Mg(2+)</name>
        <dbReference type="ChEBI" id="CHEBI:18420"/>
    </cofactor>
    <cofactor evidence="5">
        <name>Mn(2+)</name>
        <dbReference type="ChEBI" id="CHEBI:29035"/>
    </cofactor>
    <text evidence="5">Probably binds two magnesium or manganese ions per subunit.</text>
</comment>
<dbReference type="InterPro" id="IPR020847">
    <property type="entry name" value="AP_endonuclease_F1_BS"/>
</dbReference>
<dbReference type="GO" id="GO:0008081">
    <property type="term" value="F:phosphoric diester hydrolase activity"/>
    <property type="evidence" value="ECO:0007669"/>
    <property type="project" value="TreeGrafter"/>
</dbReference>
<keyword evidence="4 5" id="KW-0460">Magnesium</keyword>
<evidence type="ECO:0000313" key="8">
    <source>
        <dbReference type="EMBL" id="CAD9663608.1"/>
    </source>
</evidence>
<gene>
    <name evidence="8" type="ORF">QSP1433_LOCUS723</name>
</gene>
<dbReference type="GO" id="GO:0008311">
    <property type="term" value="F:double-stranded DNA 3'-5' DNA exonuclease activity"/>
    <property type="evidence" value="ECO:0007669"/>
    <property type="project" value="TreeGrafter"/>
</dbReference>
<dbReference type="Gene3D" id="3.60.10.10">
    <property type="entry name" value="Endonuclease/exonuclease/phosphatase"/>
    <property type="match status" value="1"/>
</dbReference>
<evidence type="ECO:0000259" key="7">
    <source>
        <dbReference type="Pfam" id="PF03372"/>
    </source>
</evidence>
<dbReference type="SUPFAM" id="SSF56219">
    <property type="entry name" value="DNase I-like"/>
    <property type="match status" value="1"/>
</dbReference>
<dbReference type="AlphaFoldDB" id="A0A7S2R8E2"/>
<name>A0A7S2R8E2_9STRA</name>
<evidence type="ECO:0000256" key="3">
    <source>
        <dbReference type="ARBA" id="ARBA00022801"/>
    </source>
</evidence>
<organism evidence="8">
    <name type="scientific">Mucochytrium quahogii</name>
    <dbReference type="NCBI Taxonomy" id="96639"/>
    <lineage>
        <taxon>Eukaryota</taxon>
        <taxon>Sar</taxon>
        <taxon>Stramenopiles</taxon>
        <taxon>Bigyra</taxon>
        <taxon>Labyrinthulomycetes</taxon>
        <taxon>Thraustochytrida</taxon>
        <taxon>Thraustochytriidae</taxon>
        <taxon>Mucochytrium</taxon>
    </lineage>
</organism>
<dbReference type="PROSITE" id="PS51435">
    <property type="entry name" value="AP_NUCLEASE_F1_4"/>
    <property type="match status" value="1"/>
</dbReference>
<proteinExistence type="inferred from homology"/>
<feature type="binding site" evidence="5">
    <location>
        <position position="162"/>
    </location>
    <ligand>
        <name>Mg(2+)</name>
        <dbReference type="ChEBI" id="CHEBI:18420"/>
        <label>1</label>
    </ligand>
</feature>
<keyword evidence="2 5" id="KW-0479">Metal-binding</keyword>
<dbReference type="InterPro" id="IPR036691">
    <property type="entry name" value="Endo/exonu/phosph_ase_sf"/>
</dbReference>
<feature type="binding site" evidence="5">
    <location>
        <position position="41"/>
    </location>
    <ligand>
        <name>Mg(2+)</name>
        <dbReference type="ChEBI" id="CHEBI:18420"/>
        <label>1</label>
    </ligand>
</feature>
<keyword evidence="3" id="KW-0378">Hydrolase</keyword>
<reference evidence="8" key="1">
    <citation type="submission" date="2021-01" db="EMBL/GenBank/DDBJ databases">
        <authorList>
            <person name="Corre E."/>
            <person name="Pelletier E."/>
            <person name="Niang G."/>
            <person name="Scheremetjew M."/>
            <person name="Finn R."/>
            <person name="Kale V."/>
            <person name="Holt S."/>
            <person name="Cochrane G."/>
            <person name="Meng A."/>
            <person name="Brown T."/>
            <person name="Cohen L."/>
        </authorList>
    </citation>
    <scope>NUCLEOTIDE SEQUENCE</scope>
    <source>
        <strain evidence="8">NY070348D</strain>
    </source>
</reference>
<feature type="site" description="Transition state stabilizer" evidence="6">
    <location>
        <position position="164"/>
    </location>
</feature>
<accession>A0A7S2R8E2</accession>
<protein>
    <recommendedName>
        <fullName evidence="7">Endonuclease/exonuclease/phosphatase domain-containing protein</fullName>
    </recommendedName>
</protein>
<sequence>MLLVSWNVAGFLPTLQQIKSLSGELGAYFESLHADIICLQETKIDRSRLESSGRLCGAIIDKFESFWAPCISKDSPGFQGVATFVREGYTKEADSRPFIDEPELNDQGRCICTIHSGFILYNIYAPAGKYPMSTRMRFYQALVNSMRLKRTKYNLPVIVCGDFNLTYNPRDVEYKSLMIPVAKVPVLRGKWEKVEQCLQTLKVVDHRTTSSATGLEMLKKAAVVVVDGKDVKVGKVESTEGYLRWLYNTKCSTWENPYKNFETSTLRRENTIGAQQVDSLLKAVYGESLIDIREIANTMGESPTAIVLQEWFREEFLNGERMVDTFRHFYPWARGWYTCWNQNNNSRYTNEGCRIDYICVEEDLIDLLEDTDENELRCGCQKPDCWYPGKCGATAAGQFAAASLLGGGIVTPGKKANETHFGPPHTGIIYTPPKFSDHVAVSLHMKDEVFKETTLNKSCTKTKLSQPHRKQRLIQEFFRAPEPGEKRTAVETIPVTHAVIDVESHRVEKKPKTLKDFFR</sequence>
<evidence type="ECO:0000256" key="6">
    <source>
        <dbReference type="PIRSR" id="PIRSR604808-3"/>
    </source>
</evidence>
<evidence type="ECO:0000256" key="1">
    <source>
        <dbReference type="ARBA" id="ARBA00007092"/>
    </source>
</evidence>
<dbReference type="GO" id="GO:0005634">
    <property type="term" value="C:nucleus"/>
    <property type="evidence" value="ECO:0007669"/>
    <property type="project" value="TreeGrafter"/>
</dbReference>
<dbReference type="InterPro" id="IPR004808">
    <property type="entry name" value="AP_endonuc_1"/>
</dbReference>
<dbReference type="Pfam" id="PF03372">
    <property type="entry name" value="Exo_endo_phos"/>
    <property type="match status" value="1"/>
</dbReference>